<dbReference type="PANTHER" id="PTHR35011:SF2">
    <property type="entry name" value="2,3-DIKETO-L-GULONATE TRAP TRANSPORTER SMALL PERMEASE PROTEIN YIAM"/>
    <property type="match status" value="1"/>
</dbReference>
<comment type="subcellular location">
    <subcellularLocation>
        <location evidence="1">Cell inner membrane</location>
        <topology evidence="1">Multi-pass membrane protein</topology>
    </subcellularLocation>
</comment>
<evidence type="ECO:0000313" key="12">
    <source>
        <dbReference type="Proteomes" id="UP000198666"/>
    </source>
</evidence>
<keyword evidence="5 9" id="KW-0812">Transmembrane</keyword>
<evidence type="ECO:0000256" key="2">
    <source>
        <dbReference type="ARBA" id="ARBA00022448"/>
    </source>
</evidence>
<dbReference type="Proteomes" id="UP000198666">
    <property type="component" value="Unassembled WGS sequence"/>
</dbReference>
<evidence type="ECO:0000256" key="9">
    <source>
        <dbReference type="SAM" id="Phobius"/>
    </source>
</evidence>
<organism evidence="11 12">
    <name type="scientific">Terribacillus halophilus</name>
    <dbReference type="NCBI Taxonomy" id="361279"/>
    <lineage>
        <taxon>Bacteria</taxon>
        <taxon>Bacillati</taxon>
        <taxon>Bacillota</taxon>
        <taxon>Bacilli</taxon>
        <taxon>Bacillales</taxon>
        <taxon>Bacillaceae</taxon>
        <taxon>Terribacillus</taxon>
    </lineage>
</organism>
<evidence type="ECO:0000256" key="1">
    <source>
        <dbReference type="ARBA" id="ARBA00004429"/>
    </source>
</evidence>
<comment type="similarity">
    <text evidence="8">Belongs to the TRAP transporter small permease family.</text>
</comment>
<evidence type="ECO:0000256" key="7">
    <source>
        <dbReference type="ARBA" id="ARBA00023136"/>
    </source>
</evidence>
<dbReference type="STRING" id="361279.SAMN05421663_101495"/>
<dbReference type="Pfam" id="PF04290">
    <property type="entry name" value="DctQ"/>
    <property type="match status" value="1"/>
</dbReference>
<evidence type="ECO:0000313" key="11">
    <source>
        <dbReference type="EMBL" id="SDC14461.1"/>
    </source>
</evidence>
<accession>A0A1G6J6Y0</accession>
<keyword evidence="12" id="KW-1185">Reference proteome</keyword>
<keyword evidence="4" id="KW-0997">Cell inner membrane</keyword>
<proteinExistence type="inferred from homology"/>
<keyword evidence="2" id="KW-0813">Transport</keyword>
<gene>
    <name evidence="11" type="ORF">SAMN05421663_101495</name>
</gene>
<feature type="transmembrane region" description="Helical" evidence="9">
    <location>
        <begin position="33"/>
        <end position="50"/>
    </location>
</feature>
<evidence type="ECO:0000256" key="6">
    <source>
        <dbReference type="ARBA" id="ARBA00022989"/>
    </source>
</evidence>
<reference evidence="12" key="1">
    <citation type="submission" date="2016-10" db="EMBL/GenBank/DDBJ databases">
        <authorList>
            <person name="Varghese N."/>
            <person name="Submissions S."/>
        </authorList>
    </citation>
    <scope>NUCLEOTIDE SEQUENCE [LARGE SCALE GENOMIC DNA]</scope>
    <source>
        <strain evidence="12">DSM 21620</strain>
    </source>
</reference>
<dbReference type="PANTHER" id="PTHR35011">
    <property type="entry name" value="2,3-DIKETO-L-GULONATE TRAP TRANSPORTER SMALL PERMEASE PROTEIN YIAM"/>
    <property type="match status" value="1"/>
</dbReference>
<evidence type="ECO:0000256" key="8">
    <source>
        <dbReference type="ARBA" id="ARBA00038436"/>
    </source>
</evidence>
<evidence type="ECO:0000256" key="5">
    <source>
        <dbReference type="ARBA" id="ARBA00022692"/>
    </source>
</evidence>
<sequence length="157" mass="17888">MMVCLLSVMVVVISAQIIMRFILGSSIGWSEELARYCFIWLVFIGISYGVKKQRHISIDAIYILLKGKQRVILHIIVNLLFLSFAVMLLIYGGKISTQIYLWGQSSPALQINMGLVYMAAPVSMLLTSWRIIQQLLQQFHLLRSGEKLSDEEQTSTF</sequence>
<keyword evidence="6 9" id="KW-1133">Transmembrane helix</keyword>
<dbReference type="GO" id="GO:0015740">
    <property type="term" value="P:C4-dicarboxylate transport"/>
    <property type="evidence" value="ECO:0007669"/>
    <property type="project" value="TreeGrafter"/>
</dbReference>
<feature type="transmembrane region" description="Helical" evidence="9">
    <location>
        <begin position="111"/>
        <end position="132"/>
    </location>
</feature>
<feature type="domain" description="Tripartite ATP-independent periplasmic transporters DctQ component" evidence="10">
    <location>
        <begin position="9"/>
        <end position="139"/>
    </location>
</feature>
<dbReference type="GO" id="GO:0005886">
    <property type="term" value="C:plasma membrane"/>
    <property type="evidence" value="ECO:0007669"/>
    <property type="project" value="UniProtKB-SubCell"/>
</dbReference>
<dbReference type="GO" id="GO:0022857">
    <property type="term" value="F:transmembrane transporter activity"/>
    <property type="evidence" value="ECO:0007669"/>
    <property type="project" value="TreeGrafter"/>
</dbReference>
<evidence type="ECO:0000259" key="10">
    <source>
        <dbReference type="Pfam" id="PF04290"/>
    </source>
</evidence>
<evidence type="ECO:0000256" key="3">
    <source>
        <dbReference type="ARBA" id="ARBA00022475"/>
    </source>
</evidence>
<name>A0A1G6J6Y0_9BACI</name>
<keyword evidence="3" id="KW-1003">Cell membrane</keyword>
<dbReference type="InterPro" id="IPR055348">
    <property type="entry name" value="DctQ"/>
</dbReference>
<dbReference type="InterPro" id="IPR007387">
    <property type="entry name" value="TRAP_DctQ"/>
</dbReference>
<dbReference type="AlphaFoldDB" id="A0A1G6J6Y0"/>
<protein>
    <submittedName>
        <fullName evidence="11">TRAP-type C4-dicarboxylate transport system, small permease component</fullName>
    </submittedName>
</protein>
<keyword evidence="7 9" id="KW-0472">Membrane</keyword>
<evidence type="ECO:0000256" key="4">
    <source>
        <dbReference type="ARBA" id="ARBA00022519"/>
    </source>
</evidence>
<dbReference type="EMBL" id="FMZB01000001">
    <property type="protein sequence ID" value="SDC14461.1"/>
    <property type="molecule type" value="Genomic_DNA"/>
</dbReference>
<feature type="transmembrane region" description="Helical" evidence="9">
    <location>
        <begin position="71"/>
        <end position="91"/>
    </location>
</feature>